<dbReference type="PANTHER" id="PTHR22930">
    <property type="match status" value="1"/>
</dbReference>
<keyword evidence="10" id="KW-1185">Reference proteome</keyword>
<gene>
    <name evidence="9" type="ORF">AVEN_250560_1</name>
</gene>
<evidence type="ECO:0000259" key="8">
    <source>
        <dbReference type="Pfam" id="PF13359"/>
    </source>
</evidence>
<name>A0A4Y2FTU3_ARAVE</name>
<keyword evidence="4" id="KW-0540">Nuclease</keyword>
<keyword evidence="5" id="KW-0479">Metal-binding</keyword>
<protein>
    <recommendedName>
        <fullName evidence="8">DDE Tnp4 domain-containing protein</fullName>
    </recommendedName>
</protein>
<evidence type="ECO:0000256" key="2">
    <source>
        <dbReference type="ARBA" id="ARBA00004123"/>
    </source>
</evidence>
<comment type="caution">
    <text evidence="9">The sequence shown here is derived from an EMBL/GenBank/DDBJ whole genome shotgun (WGS) entry which is preliminary data.</text>
</comment>
<dbReference type="PANTHER" id="PTHR22930:SF85">
    <property type="entry name" value="GH03217P-RELATED"/>
    <property type="match status" value="1"/>
</dbReference>
<dbReference type="OrthoDB" id="6430063at2759"/>
<evidence type="ECO:0000256" key="4">
    <source>
        <dbReference type="ARBA" id="ARBA00022722"/>
    </source>
</evidence>
<comment type="similarity">
    <text evidence="3">Belongs to the HARBI1 family.</text>
</comment>
<dbReference type="EMBL" id="BGPR01001069">
    <property type="protein sequence ID" value="GBM44581.1"/>
    <property type="molecule type" value="Genomic_DNA"/>
</dbReference>
<keyword evidence="6" id="KW-0378">Hydrolase</keyword>
<dbReference type="Pfam" id="PF13359">
    <property type="entry name" value="DDE_Tnp_4"/>
    <property type="match status" value="1"/>
</dbReference>
<organism evidence="9 10">
    <name type="scientific">Araneus ventricosus</name>
    <name type="common">Orbweaver spider</name>
    <name type="synonym">Epeira ventricosa</name>
    <dbReference type="NCBI Taxonomy" id="182803"/>
    <lineage>
        <taxon>Eukaryota</taxon>
        <taxon>Metazoa</taxon>
        <taxon>Ecdysozoa</taxon>
        <taxon>Arthropoda</taxon>
        <taxon>Chelicerata</taxon>
        <taxon>Arachnida</taxon>
        <taxon>Araneae</taxon>
        <taxon>Araneomorphae</taxon>
        <taxon>Entelegynae</taxon>
        <taxon>Araneoidea</taxon>
        <taxon>Araneidae</taxon>
        <taxon>Araneus</taxon>
    </lineage>
</organism>
<proteinExistence type="inferred from homology"/>
<feature type="domain" description="DDE Tnp4" evidence="8">
    <location>
        <begin position="2"/>
        <end position="115"/>
    </location>
</feature>
<reference evidence="9 10" key="1">
    <citation type="journal article" date="2019" name="Sci. Rep.">
        <title>Orb-weaving spider Araneus ventricosus genome elucidates the spidroin gene catalogue.</title>
        <authorList>
            <person name="Kono N."/>
            <person name="Nakamura H."/>
            <person name="Ohtoshi R."/>
            <person name="Moran D.A.P."/>
            <person name="Shinohara A."/>
            <person name="Yoshida Y."/>
            <person name="Fujiwara M."/>
            <person name="Mori M."/>
            <person name="Tomita M."/>
            <person name="Arakawa K."/>
        </authorList>
    </citation>
    <scope>NUCLEOTIDE SEQUENCE [LARGE SCALE GENOMIC DNA]</scope>
</reference>
<evidence type="ECO:0000256" key="6">
    <source>
        <dbReference type="ARBA" id="ARBA00022801"/>
    </source>
</evidence>
<sequence length="141" mass="16171">MNMKIFNVVARFPGCSHDALIWQACNLRKAFDYGRKIHGDSGYPQELHLHTSYPTVSTGSAEEQYNAAHSRGRCVVERCNGVPKNRFRCLLKHRTLHYMPEVACSIINSCIIFQNLCVEGEIKWEDIDLPEEDILFNTVIE</sequence>
<evidence type="ECO:0000256" key="3">
    <source>
        <dbReference type="ARBA" id="ARBA00006958"/>
    </source>
</evidence>
<dbReference type="GO" id="GO:0005634">
    <property type="term" value="C:nucleus"/>
    <property type="evidence" value="ECO:0007669"/>
    <property type="project" value="UniProtKB-SubCell"/>
</dbReference>
<comment type="cofactor">
    <cofactor evidence="1">
        <name>a divalent metal cation</name>
        <dbReference type="ChEBI" id="CHEBI:60240"/>
    </cofactor>
</comment>
<evidence type="ECO:0000256" key="7">
    <source>
        <dbReference type="ARBA" id="ARBA00023242"/>
    </source>
</evidence>
<dbReference type="AlphaFoldDB" id="A0A4Y2FTU3"/>
<accession>A0A4Y2FTU3</accession>
<dbReference type="GO" id="GO:0016787">
    <property type="term" value="F:hydrolase activity"/>
    <property type="evidence" value="ECO:0007669"/>
    <property type="project" value="UniProtKB-KW"/>
</dbReference>
<dbReference type="GO" id="GO:0004518">
    <property type="term" value="F:nuclease activity"/>
    <property type="evidence" value="ECO:0007669"/>
    <property type="project" value="UniProtKB-KW"/>
</dbReference>
<comment type="subcellular location">
    <subcellularLocation>
        <location evidence="2">Nucleus</location>
    </subcellularLocation>
</comment>
<dbReference type="InterPro" id="IPR027806">
    <property type="entry name" value="HARBI1_dom"/>
</dbReference>
<evidence type="ECO:0000256" key="5">
    <source>
        <dbReference type="ARBA" id="ARBA00022723"/>
    </source>
</evidence>
<dbReference type="GO" id="GO:0046872">
    <property type="term" value="F:metal ion binding"/>
    <property type="evidence" value="ECO:0007669"/>
    <property type="project" value="UniProtKB-KW"/>
</dbReference>
<evidence type="ECO:0000256" key="1">
    <source>
        <dbReference type="ARBA" id="ARBA00001968"/>
    </source>
</evidence>
<dbReference type="Proteomes" id="UP000499080">
    <property type="component" value="Unassembled WGS sequence"/>
</dbReference>
<keyword evidence="7" id="KW-0539">Nucleus</keyword>
<evidence type="ECO:0000313" key="9">
    <source>
        <dbReference type="EMBL" id="GBM44581.1"/>
    </source>
</evidence>
<evidence type="ECO:0000313" key="10">
    <source>
        <dbReference type="Proteomes" id="UP000499080"/>
    </source>
</evidence>
<dbReference type="InterPro" id="IPR045249">
    <property type="entry name" value="HARBI1-like"/>
</dbReference>